<evidence type="ECO:0000313" key="1">
    <source>
        <dbReference type="EMBL" id="QID06521.1"/>
    </source>
</evidence>
<sequence length="83" mass="9994">MDITNPKYLELYNLKIYPDFNTVDGQEKVDILKNYYSYLKDKKQEFKSENNIHAVMVVNYYKTLAFNELVTCSKNFYKKSMKK</sequence>
<dbReference type="EMBL" id="MN175499">
    <property type="protein sequence ID" value="QID06521.1"/>
    <property type="molecule type" value="Genomic_DNA"/>
</dbReference>
<name>A0A6G6ADP5_9VIRU</name>
<proteinExistence type="predicted"/>
<accession>A0A6G6ADP5</accession>
<protein>
    <submittedName>
        <fullName evidence="1">Uncharacterized protein</fullName>
    </submittedName>
</protein>
<reference evidence="1" key="1">
    <citation type="submission" date="2019-07" db="EMBL/GenBank/DDBJ databases">
        <title>The discovery of a new lineage B mimivirus raises questions about particles surface fibrils.</title>
        <authorList>
            <person name="Silva L.K.S."/>
            <person name="Rodrigues R.A.L."/>
            <person name="Andrade A.C.S.P."/>
            <person name="Hikida H."/>
            <person name="Andreani J."/>
            <person name="Levasseur A."/>
            <person name="La Scola B."/>
            <person name="Abrahao J.S."/>
        </authorList>
    </citation>
    <scope>NUCLEOTIDE SEQUENCE</scope>
    <source>
        <strain evidence="1">B60</strain>
    </source>
</reference>
<organism evidence="1">
    <name type="scientific">Borely moumouvirus</name>
    <dbReference type="NCBI Taxonomy" id="2712067"/>
    <lineage>
        <taxon>Viruses</taxon>
        <taxon>Varidnaviria</taxon>
        <taxon>Bamfordvirae</taxon>
        <taxon>Nucleocytoviricota</taxon>
        <taxon>Megaviricetes</taxon>
        <taxon>Imitervirales</taxon>
        <taxon>Mimiviridae</taxon>
        <taxon>Megamimivirinae</taxon>
        <taxon>Moumouvirus</taxon>
    </lineage>
</organism>